<dbReference type="GO" id="GO:0042351">
    <property type="term" value="P:'de novo' GDP-L-fucose biosynthetic process"/>
    <property type="evidence" value="ECO:0007669"/>
    <property type="project" value="TreeGrafter"/>
</dbReference>
<reference evidence="6" key="1">
    <citation type="submission" date="2020-05" db="EMBL/GenBank/DDBJ databases">
        <authorList>
            <person name="Chiriac C."/>
            <person name="Salcher M."/>
            <person name="Ghai R."/>
            <person name="Kavagutti S V."/>
        </authorList>
    </citation>
    <scope>NUCLEOTIDE SEQUENCE</scope>
</reference>
<dbReference type="EC" id="4.2.1.47" evidence="3"/>
<dbReference type="Pfam" id="PF16363">
    <property type="entry name" value="GDP_Man_Dehyd"/>
    <property type="match status" value="1"/>
</dbReference>
<comment type="similarity">
    <text evidence="2">Belongs to the NAD(P)-dependent epimerase/dehydratase family. GDP-mannose 4,6-dehydratase subfamily.</text>
</comment>
<dbReference type="EMBL" id="CAFBMK010000187">
    <property type="protein sequence ID" value="CAB4934401.1"/>
    <property type="molecule type" value="Genomic_DNA"/>
</dbReference>
<comment type="cofactor">
    <cofactor evidence="1">
        <name>NADP(+)</name>
        <dbReference type="ChEBI" id="CHEBI:58349"/>
    </cofactor>
</comment>
<dbReference type="AlphaFoldDB" id="A0A6J7IUH6"/>
<dbReference type="GO" id="GO:0008446">
    <property type="term" value="F:GDP-mannose 4,6-dehydratase activity"/>
    <property type="evidence" value="ECO:0007669"/>
    <property type="project" value="UniProtKB-EC"/>
</dbReference>
<proteinExistence type="inferred from homology"/>
<accession>A0A6J7IUH6</accession>
<sequence length="330" mass="34935">MSRRVLITGVTGQDGGYLAEQLLAAGDEVLGTVRRPDGALESAGLGHLAGHVQLLPADLLDPASVKDAVTDARPDEIYHLAAPTFVPDSWKDPTEVTAAVVTGTAAVIAAAGRLETEARVLVAASSEIFGDCGVSPQDEGAPMRPRSPYGVAKLAAHGLVRTLREGQDRFLVSAVTFNHESPRRPERFLPRKVTAGVAAIAAGRADELTIGDQAAVRDWSHAADVVAGMVLALRHETADDYVLASGVPRTVGDLVDAAFAAAGVERLVPTRDGQIRDRVVTDPRFVRPPEQWPPVGDPAKAREVLGWRPAHTFESLVGQMVAADLERLRG</sequence>
<dbReference type="InterPro" id="IPR006368">
    <property type="entry name" value="GDP_Man_deHydtase"/>
</dbReference>
<dbReference type="InterPro" id="IPR016040">
    <property type="entry name" value="NAD(P)-bd_dom"/>
</dbReference>
<dbReference type="SUPFAM" id="SSF51735">
    <property type="entry name" value="NAD(P)-binding Rossmann-fold domains"/>
    <property type="match status" value="1"/>
</dbReference>
<gene>
    <name evidence="6" type="ORF">UFOPK3564_02562</name>
</gene>
<evidence type="ECO:0000259" key="5">
    <source>
        <dbReference type="Pfam" id="PF16363"/>
    </source>
</evidence>
<feature type="domain" description="NAD(P)-binding" evidence="5">
    <location>
        <begin position="6"/>
        <end position="320"/>
    </location>
</feature>
<dbReference type="Gene3D" id="3.90.25.10">
    <property type="entry name" value="UDP-galactose 4-epimerase, domain 1"/>
    <property type="match status" value="1"/>
</dbReference>
<dbReference type="PANTHER" id="PTHR43715">
    <property type="entry name" value="GDP-MANNOSE 4,6-DEHYDRATASE"/>
    <property type="match status" value="1"/>
</dbReference>
<evidence type="ECO:0000256" key="2">
    <source>
        <dbReference type="ARBA" id="ARBA00009263"/>
    </source>
</evidence>
<dbReference type="Gene3D" id="3.40.50.720">
    <property type="entry name" value="NAD(P)-binding Rossmann-like Domain"/>
    <property type="match status" value="1"/>
</dbReference>
<protein>
    <recommendedName>
        <fullName evidence="3">GDP-mannose 4,6-dehydratase</fullName>
        <ecNumber evidence="3">4.2.1.47</ecNumber>
    </recommendedName>
</protein>
<dbReference type="CDD" id="cd05260">
    <property type="entry name" value="GDP_MD_SDR_e"/>
    <property type="match status" value="1"/>
</dbReference>
<evidence type="ECO:0000256" key="3">
    <source>
        <dbReference type="ARBA" id="ARBA00011989"/>
    </source>
</evidence>
<evidence type="ECO:0000313" key="6">
    <source>
        <dbReference type="EMBL" id="CAB4934401.1"/>
    </source>
</evidence>
<keyword evidence="4" id="KW-0456">Lyase</keyword>
<organism evidence="6">
    <name type="scientific">freshwater metagenome</name>
    <dbReference type="NCBI Taxonomy" id="449393"/>
    <lineage>
        <taxon>unclassified sequences</taxon>
        <taxon>metagenomes</taxon>
        <taxon>ecological metagenomes</taxon>
    </lineage>
</organism>
<name>A0A6J7IUH6_9ZZZZ</name>
<dbReference type="FunFam" id="3.40.50.720:FF:000924">
    <property type="entry name" value="GDP-mannose 4,6 dehydratase"/>
    <property type="match status" value="1"/>
</dbReference>
<dbReference type="InterPro" id="IPR036291">
    <property type="entry name" value="NAD(P)-bd_dom_sf"/>
</dbReference>
<dbReference type="PANTHER" id="PTHR43715:SF1">
    <property type="entry name" value="GDP-MANNOSE 4,6 DEHYDRATASE"/>
    <property type="match status" value="1"/>
</dbReference>
<evidence type="ECO:0000256" key="4">
    <source>
        <dbReference type="ARBA" id="ARBA00023239"/>
    </source>
</evidence>
<evidence type="ECO:0000256" key="1">
    <source>
        <dbReference type="ARBA" id="ARBA00001937"/>
    </source>
</evidence>